<dbReference type="RefSeq" id="WP_091685274.1">
    <property type="nucleotide sequence ID" value="NZ_FOSN01000016.1"/>
</dbReference>
<name>A0A1I4BR58_9HYPH</name>
<dbReference type="InterPro" id="IPR038696">
    <property type="entry name" value="IalB_sf"/>
</dbReference>
<dbReference type="Pfam" id="PF06776">
    <property type="entry name" value="IalB"/>
    <property type="match status" value="1"/>
</dbReference>
<evidence type="ECO:0000313" key="3">
    <source>
        <dbReference type="EMBL" id="SFK70900.1"/>
    </source>
</evidence>
<evidence type="ECO:0000256" key="1">
    <source>
        <dbReference type="SAM" id="MobiDB-lite"/>
    </source>
</evidence>
<dbReference type="AlphaFoldDB" id="A0A1I4BR58"/>
<accession>A0A1I4BR58</accession>
<dbReference type="Gene3D" id="2.60.40.1880">
    <property type="entry name" value="Invasion associated locus B (IalB) protein"/>
    <property type="match status" value="1"/>
</dbReference>
<proteinExistence type="predicted"/>
<evidence type="ECO:0000256" key="2">
    <source>
        <dbReference type="SAM" id="SignalP"/>
    </source>
</evidence>
<sequence length="194" mass="20159">MRAAWAAVVSVAILLCLAASPLRAVESSSDAKQKPAEAPKAPAGPDSTTENFADWSLVCAAPTSAADRSCEVNTTLTIRGQSSPFARIAFARLAKDKPMRLIALVPVNVSTALAVKIAADSGKADISLPFKSCVPAGCLAEAELSKDQLQGFRGQAKAAGQMTLVDAAGKSATLTISLRGLDQALDAFFRQQEK</sequence>
<dbReference type="STRING" id="1612308.SAMN05444581_11618"/>
<dbReference type="EMBL" id="FOSN01000016">
    <property type="protein sequence ID" value="SFK70900.1"/>
    <property type="molecule type" value="Genomic_DNA"/>
</dbReference>
<reference evidence="3 4" key="1">
    <citation type="submission" date="2016-10" db="EMBL/GenBank/DDBJ databases">
        <authorList>
            <person name="de Groot N.N."/>
        </authorList>
    </citation>
    <scope>NUCLEOTIDE SEQUENCE [LARGE SCALE GENOMIC DNA]</scope>
    <source>
        <strain evidence="3 4">NE2</strain>
    </source>
</reference>
<gene>
    <name evidence="3" type="ORF">SAMN05444581_11618</name>
</gene>
<dbReference type="OrthoDB" id="7269060at2"/>
<evidence type="ECO:0000313" key="4">
    <source>
        <dbReference type="Proteomes" id="UP000198755"/>
    </source>
</evidence>
<protein>
    <submittedName>
        <fullName evidence="3">Invasion protein IalB, involved in pathogenesis</fullName>
    </submittedName>
</protein>
<dbReference type="InterPro" id="IPR010642">
    <property type="entry name" value="Invasion_prot_B"/>
</dbReference>
<feature type="chain" id="PRO_5011527095" evidence="2">
    <location>
        <begin position="25"/>
        <end position="194"/>
    </location>
</feature>
<feature type="signal peptide" evidence="2">
    <location>
        <begin position="1"/>
        <end position="24"/>
    </location>
</feature>
<feature type="region of interest" description="Disordered" evidence="1">
    <location>
        <begin position="28"/>
        <end position="48"/>
    </location>
</feature>
<keyword evidence="4" id="KW-1185">Reference proteome</keyword>
<organism evidence="3 4">
    <name type="scientific">Methylocapsa palsarum</name>
    <dbReference type="NCBI Taxonomy" id="1612308"/>
    <lineage>
        <taxon>Bacteria</taxon>
        <taxon>Pseudomonadati</taxon>
        <taxon>Pseudomonadota</taxon>
        <taxon>Alphaproteobacteria</taxon>
        <taxon>Hyphomicrobiales</taxon>
        <taxon>Beijerinckiaceae</taxon>
        <taxon>Methylocapsa</taxon>
    </lineage>
</organism>
<keyword evidence="2" id="KW-0732">Signal</keyword>
<dbReference type="Proteomes" id="UP000198755">
    <property type="component" value="Unassembled WGS sequence"/>
</dbReference>